<evidence type="ECO:0000313" key="5">
    <source>
        <dbReference type="EMBL" id="ACL04759.1"/>
    </source>
</evidence>
<dbReference type="Proteomes" id="UP000000739">
    <property type="component" value="Chromosome"/>
</dbReference>
<keyword evidence="2 3" id="KW-0378">Hydrolase</keyword>
<dbReference type="HOGENOM" id="CLU_620689_0_0_7"/>
<dbReference type="InterPro" id="IPR005659">
    <property type="entry name" value="Chemorcpt_Glu_NH3ase_CheD"/>
</dbReference>
<evidence type="ECO:0000313" key="6">
    <source>
        <dbReference type="Proteomes" id="UP000000739"/>
    </source>
</evidence>
<dbReference type="CDD" id="cd00077">
    <property type="entry name" value="HDc"/>
    <property type="match status" value="1"/>
</dbReference>
<dbReference type="InterPro" id="IPR011324">
    <property type="entry name" value="Cytotoxic_necrot_fac-like_cat"/>
</dbReference>
<dbReference type="eggNOG" id="COG1871">
    <property type="taxonomic scope" value="Bacteria"/>
</dbReference>
<keyword evidence="6" id="KW-1185">Reference proteome</keyword>
<dbReference type="CDD" id="cd16352">
    <property type="entry name" value="CheD"/>
    <property type="match status" value="1"/>
</dbReference>
<protein>
    <recommendedName>
        <fullName evidence="3">Probable chemoreceptor glutamine deamidase CheD</fullName>
        <ecNumber evidence="3">3.5.1.44</ecNumber>
    </recommendedName>
</protein>
<dbReference type="InterPro" id="IPR003607">
    <property type="entry name" value="HD/PDEase_dom"/>
</dbReference>
<dbReference type="GO" id="GO:0050568">
    <property type="term" value="F:protein-glutamine glutaminase activity"/>
    <property type="evidence" value="ECO:0007669"/>
    <property type="project" value="UniProtKB-UniRule"/>
</dbReference>
<comment type="similarity">
    <text evidence="3">Belongs to the CheD family.</text>
</comment>
<reference evidence="5 6" key="1">
    <citation type="journal article" date="2012" name="Environ. Microbiol.">
        <title>The genome sequence of Desulfatibacillum alkenivorans AK-01: a blueprint for anaerobic alkane oxidation.</title>
        <authorList>
            <person name="Callaghan A.V."/>
            <person name="Morris B.E."/>
            <person name="Pereira I.A."/>
            <person name="McInerney M.J."/>
            <person name="Austin R.N."/>
            <person name="Groves J.T."/>
            <person name="Kukor J.J."/>
            <person name="Suflita J.M."/>
            <person name="Young L.Y."/>
            <person name="Zylstra G.J."/>
            <person name="Wawrik B."/>
        </authorList>
    </citation>
    <scope>NUCLEOTIDE SEQUENCE [LARGE SCALE GENOMIC DNA]</scope>
    <source>
        <strain evidence="5 6">AK-01</strain>
    </source>
</reference>
<dbReference type="HAMAP" id="MF_01440">
    <property type="entry name" value="CheD"/>
    <property type="match status" value="1"/>
</dbReference>
<keyword evidence="1 3" id="KW-0145">Chemotaxis</keyword>
<dbReference type="InterPro" id="IPR006675">
    <property type="entry name" value="HDIG_dom"/>
</dbReference>
<dbReference type="RefSeq" id="WP_015947819.1">
    <property type="nucleotide sequence ID" value="NC_011768.1"/>
</dbReference>
<dbReference type="SUPFAM" id="SSF64438">
    <property type="entry name" value="CNF1/YfiH-like putative cysteine hydrolases"/>
    <property type="match status" value="1"/>
</dbReference>
<evidence type="ECO:0000256" key="3">
    <source>
        <dbReference type="HAMAP-Rule" id="MF_01440"/>
    </source>
</evidence>
<organism evidence="5 6">
    <name type="scientific">Desulfatibacillum aliphaticivorans</name>
    <dbReference type="NCBI Taxonomy" id="218208"/>
    <lineage>
        <taxon>Bacteria</taxon>
        <taxon>Pseudomonadati</taxon>
        <taxon>Thermodesulfobacteriota</taxon>
        <taxon>Desulfobacteria</taxon>
        <taxon>Desulfobacterales</taxon>
        <taxon>Desulfatibacillaceae</taxon>
        <taxon>Desulfatibacillum</taxon>
    </lineage>
</organism>
<name>B8FBK6_DESAL</name>
<dbReference type="eggNOG" id="COG1639">
    <property type="taxonomic scope" value="Bacteria"/>
</dbReference>
<comment type="catalytic activity">
    <reaction evidence="3">
        <text>L-glutaminyl-[protein] + H2O = L-glutamyl-[protein] + NH4(+)</text>
        <dbReference type="Rhea" id="RHEA:16441"/>
        <dbReference type="Rhea" id="RHEA-COMP:10207"/>
        <dbReference type="Rhea" id="RHEA-COMP:10208"/>
        <dbReference type="ChEBI" id="CHEBI:15377"/>
        <dbReference type="ChEBI" id="CHEBI:28938"/>
        <dbReference type="ChEBI" id="CHEBI:29973"/>
        <dbReference type="ChEBI" id="CHEBI:30011"/>
        <dbReference type="EC" id="3.5.1.44"/>
    </reaction>
</comment>
<dbReference type="PANTHER" id="PTHR33525:SF3">
    <property type="entry name" value="RIBONUCLEASE Y"/>
    <property type="match status" value="1"/>
</dbReference>
<sequence>MMKQMFLGTEYVDSGCYAISGRRKAVLQAVLGTCVGVVIRDREAGIGGICHLLLPEPAGTYEAWPKERYATTGLPLFIADLEAHGASKKRMEAFVAGGALVGPISNLDLELDVGGRTAEKVFEILAKEGIPVVRSETGGYFTCNLRLDLSAMEPEIIPPEDLIPATEIDLKKPTEEELNSLISRVRPIPQIALKITRMIQDEQSDLKDLAQEIRQDQVIAAKVLNLCNSAFIGLGRKVRSIDEAILVLGDKTLLQIAVSAYVEIFYSSHNHDGYSLCKGGLFHHAVGMARLCERLARKLKVVPPEVAYTAGLLHDIGRAALDQYVCKAFPLFYRRTQVGEESLTEAEQDLIGISHTEAGRRLAEAWELPNILQAAICCHHNPSQAKKGKTMACLVYVCEVLMSRFNTGLELENMSPAHMESSMKTLGLGPHMLPKMAELVPAYISLGPGALMTDR</sequence>
<dbReference type="NCBIfam" id="TIGR00277">
    <property type="entry name" value="HDIG"/>
    <property type="match status" value="1"/>
</dbReference>
<dbReference type="Pfam" id="PF08668">
    <property type="entry name" value="HDOD"/>
    <property type="match status" value="1"/>
</dbReference>
<dbReference type="InterPro" id="IPR013976">
    <property type="entry name" value="HDOD"/>
</dbReference>
<dbReference type="EMBL" id="CP001322">
    <property type="protein sequence ID" value="ACL04759.1"/>
    <property type="molecule type" value="Genomic_DNA"/>
</dbReference>
<gene>
    <name evidence="3" type="primary">cheD</name>
    <name evidence="5" type="ordered locus">Dalk_3069</name>
</gene>
<dbReference type="SMART" id="SM00471">
    <property type="entry name" value="HDc"/>
    <property type="match status" value="1"/>
</dbReference>
<feature type="domain" description="HDOD" evidence="4">
    <location>
        <begin position="185"/>
        <end position="382"/>
    </location>
</feature>
<dbReference type="InterPro" id="IPR052340">
    <property type="entry name" value="RNase_Y/CdgJ"/>
</dbReference>
<dbReference type="InterPro" id="IPR038592">
    <property type="entry name" value="CheD-like_sf"/>
</dbReference>
<dbReference type="Pfam" id="PF03975">
    <property type="entry name" value="CheD"/>
    <property type="match status" value="1"/>
</dbReference>
<dbReference type="PANTHER" id="PTHR33525">
    <property type="match status" value="1"/>
</dbReference>
<dbReference type="SUPFAM" id="SSF109604">
    <property type="entry name" value="HD-domain/PDEase-like"/>
    <property type="match status" value="1"/>
</dbReference>
<dbReference type="EC" id="3.5.1.44" evidence="3"/>
<evidence type="ECO:0000256" key="2">
    <source>
        <dbReference type="ARBA" id="ARBA00022801"/>
    </source>
</evidence>
<dbReference type="KEGG" id="dal:Dalk_3069"/>
<comment type="function">
    <text evidence="3">Probably deamidates glutamine residues to glutamate on methyl-accepting chemotaxis receptors (MCPs), playing an important role in chemotaxis.</text>
</comment>
<evidence type="ECO:0000259" key="4">
    <source>
        <dbReference type="PROSITE" id="PS51833"/>
    </source>
</evidence>
<dbReference type="Gene3D" id="1.10.3210.10">
    <property type="entry name" value="Hypothetical protein af1432"/>
    <property type="match status" value="1"/>
</dbReference>
<dbReference type="AlphaFoldDB" id="B8FBK6"/>
<dbReference type="Gene3D" id="3.30.1330.200">
    <property type="match status" value="1"/>
</dbReference>
<proteinExistence type="inferred from homology"/>
<accession>B8FBK6</accession>
<dbReference type="GO" id="GO:0006935">
    <property type="term" value="P:chemotaxis"/>
    <property type="evidence" value="ECO:0007669"/>
    <property type="project" value="UniProtKB-UniRule"/>
</dbReference>
<dbReference type="PROSITE" id="PS51833">
    <property type="entry name" value="HDOD"/>
    <property type="match status" value="1"/>
</dbReference>
<evidence type="ECO:0000256" key="1">
    <source>
        <dbReference type="ARBA" id="ARBA00022500"/>
    </source>
</evidence>